<comment type="caution">
    <text evidence="15">The sequence shown here is derived from an EMBL/GenBank/DDBJ whole genome shotgun (WGS) entry which is preliminary data.</text>
</comment>
<dbReference type="GO" id="GO:0005524">
    <property type="term" value="F:ATP binding"/>
    <property type="evidence" value="ECO:0007669"/>
    <property type="project" value="UniProtKB-KW"/>
</dbReference>
<evidence type="ECO:0000256" key="5">
    <source>
        <dbReference type="ARBA" id="ARBA00022741"/>
    </source>
</evidence>
<evidence type="ECO:0000256" key="1">
    <source>
        <dbReference type="ARBA" id="ARBA00004586"/>
    </source>
</evidence>
<dbReference type="STRING" id="104452.A0A0L7L454"/>
<dbReference type="InterPro" id="IPR000608">
    <property type="entry name" value="UBC"/>
</dbReference>
<keyword evidence="5" id="KW-0547">Nucleotide-binding</keyword>
<evidence type="ECO:0000256" key="7">
    <source>
        <dbReference type="ARBA" id="ARBA00022824"/>
    </source>
</evidence>
<accession>A0A0L7L454</accession>
<evidence type="ECO:0000256" key="8">
    <source>
        <dbReference type="ARBA" id="ARBA00022840"/>
    </source>
</evidence>
<gene>
    <name evidence="15" type="ORF">OBRU01_15752</name>
</gene>
<evidence type="ECO:0000256" key="9">
    <source>
        <dbReference type="ARBA" id="ARBA00022989"/>
    </source>
</evidence>
<dbReference type="EMBL" id="JTDY01003039">
    <property type="protein sequence ID" value="KOB70273.1"/>
    <property type="molecule type" value="Genomic_DNA"/>
</dbReference>
<proteinExistence type="predicted"/>
<keyword evidence="9" id="KW-1133">Transmembrane helix</keyword>
<dbReference type="InterPro" id="IPR050113">
    <property type="entry name" value="Ub_conjugating_enzyme"/>
</dbReference>
<feature type="compositionally biased region" description="Low complexity" evidence="13">
    <location>
        <begin position="180"/>
        <end position="195"/>
    </location>
</feature>
<dbReference type="InterPro" id="IPR016135">
    <property type="entry name" value="UBQ-conjugating_enzyme/RWD"/>
</dbReference>
<dbReference type="PANTHER" id="PTHR24067">
    <property type="entry name" value="UBIQUITIN-CONJUGATING ENZYME E2"/>
    <property type="match status" value="1"/>
</dbReference>
<dbReference type="SUPFAM" id="SSF54495">
    <property type="entry name" value="UBC-like"/>
    <property type="match status" value="1"/>
</dbReference>
<evidence type="ECO:0000256" key="4">
    <source>
        <dbReference type="ARBA" id="ARBA00022692"/>
    </source>
</evidence>
<dbReference type="PROSITE" id="PS50127">
    <property type="entry name" value="UBC_2"/>
    <property type="match status" value="1"/>
</dbReference>
<keyword evidence="10" id="KW-0472">Membrane</keyword>
<evidence type="ECO:0000256" key="12">
    <source>
        <dbReference type="ARBA" id="ARBA00073320"/>
    </source>
</evidence>
<keyword evidence="16" id="KW-1185">Reference proteome</keyword>
<dbReference type="FunFam" id="3.10.110.10:FF:000023">
    <property type="entry name" value="Ubiquitin-conjugating enzyme E2 J2"/>
    <property type="match status" value="1"/>
</dbReference>
<evidence type="ECO:0000313" key="15">
    <source>
        <dbReference type="EMBL" id="KOB70273.1"/>
    </source>
</evidence>
<evidence type="ECO:0000256" key="6">
    <source>
        <dbReference type="ARBA" id="ARBA00022786"/>
    </source>
</evidence>
<feature type="region of interest" description="Disordered" evidence="13">
    <location>
        <begin position="179"/>
        <end position="214"/>
    </location>
</feature>
<dbReference type="GO" id="GO:0061631">
    <property type="term" value="F:ubiquitin conjugating enzyme activity"/>
    <property type="evidence" value="ECO:0007669"/>
    <property type="project" value="UniProtKB-EC"/>
</dbReference>
<evidence type="ECO:0000256" key="11">
    <source>
        <dbReference type="ARBA" id="ARBA00054775"/>
    </source>
</evidence>
<dbReference type="Gene3D" id="3.10.110.10">
    <property type="entry name" value="Ubiquitin Conjugating Enzyme"/>
    <property type="match status" value="1"/>
</dbReference>
<name>A0A0L7L454_OPEBR</name>
<feature type="domain" description="UBC core" evidence="14">
    <location>
        <begin position="9"/>
        <end position="159"/>
    </location>
</feature>
<reference evidence="15 16" key="1">
    <citation type="journal article" date="2015" name="Genome Biol. Evol.">
        <title>The genome of winter moth (Operophtera brumata) provides a genomic perspective on sexual dimorphism and phenology.</title>
        <authorList>
            <person name="Derks M.F."/>
            <person name="Smit S."/>
            <person name="Salis L."/>
            <person name="Schijlen E."/>
            <person name="Bossers A."/>
            <person name="Mateman C."/>
            <person name="Pijl A.S."/>
            <person name="de Ridder D."/>
            <person name="Groenen M.A."/>
            <person name="Visser M.E."/>
            <person name="Megens H.J."/>
        </authorList>
    </citation>
    <scope>NUCLEOTIDE SEQUENCE [LARGE SCALE GENOMIC DNA]</scope>
    <source>
        <strain evidence="15">WM2013NL</strain>
        <tissue evidence="15">Head and thorax</tissue>
    </source>
</reference>
<dbReference type="EC" id="2.3.2.23" evidence="2"/>
<dbReference type="GO" id="GO:0005789">
    <property type="term" value="C:endoplasmic reticulum membrane"/>
    <property type="evidence" value="ECO:0007669"/>
    <property type="project" value="UniProtKB-SubCell"/>
</dbReference>
<comment type="subcellular location">
    <subcellularLocation>
        <location evidence="1">Endoplasmic reticulum membrane</location>
    </subcellularLocation>
</comment>
<dbReference type="SMART" id="SM00212">
    <property type="entry name" value="UBCc"/>
    <property type="match status" value="1"/>
</dbReference>
<organism evidence="15 16">
    <name type="scientific">Operophtera brumata</name>
    <name type="common">Winter moth</name>
    <name type="synonym">Phalaena brumata</name>
    <dbReference type="NCBI Taxonomy" id="104452"/>
    <lineage>
        <taxon>Eukaryota</taxon>
        <taxon>Metazoa</taxon>
        <taxon>Ecdysozoa</taxon>
        <taxon>Arthropoda</taxon>
        <taxon>Hexapoda</taxon>
        <taxon>Insecta</taxon>
        <taxon>Pterygota</taxon>
        <taxon>Neoptera</taxon>
        <taxon>Endopterygota</taxon>
        <taxon>Lepidoptera</taxon>
        <taxon>Glossata</taxon>
        <taxon>Ditrysia</taxon>
        <taxon>Geometroidea</taxon>
        <taxon>Geometridae</taxon>
        <taxon>Larentiinae</taxon>
        <taxon>Operophtera</taxon>
    </lineage>
</organism>
<evidence type="ECO:0000313" key="16">
    <source>
        <dbReference type="Proteomes" id="UP000037510"/>
    </source>
</evidence>
<evidence type="ECO:0000256" key="2">
    <source>
        <dbReference type="ARBA" id="ARBA00012486"/>
    </source>
</evidence>
<keyword evidence="7" id="KW-0256">Endoplasmic reticulum</keyword>
<evidence type="ECO:0000256" key="13">
    <source>
        <dbReference type="SAM" id="MobiDB-lite"/>
    </source>
</evidence>
<evidence type="ECO:0000256" key="3">
    <source>
        <dbReference type="ARBA" id="ARBA00022679"/>
    </source>
</evidence>
<keyword evidence="8" id="KW-0067">ATP-binding</keyword>
<evidence type="ECO:0000259" key="14">
    <source>
        <dbReference type="PROSITE" id="PS50127"/>
    </source>
</evidence>
<keyword evidence="4" id="KW-0812">Transmembrane</keyword>
<keyword evidence="6" id="KW-0833">Ubl conjugation pathway</keyword>
<evidence type="ECO:0000256" key="10">
    <source>
        <dbReference type="ARBA" id="ARBA00023136"/>
    </source>
</evidence>
<dbReference type="Pfam" id="PF00179">
    <property type="entry name" value="UQ_con"/>
    <property type="match status" value="1"/>
</dbReference>
<sequence length="214" mass="24281">MPPKNKATLATNRLKQDYIHLKTDPVPYITAEPLPSNIFEWHYILEGPENSPYEGGYYHGKIIFPEMFPFEPPSIYMITPNGRFETDTKLCLSMTDFHPESWNPAWTISTILTGLLSFMLENIPTEGSTDSSNVVKRRMATESLEFNIKDKIFCELFPEYVEEINEVLKVRHDFLPQAATTSSDNTSNTSSPLDTFTLNDEAGQASEDIETPTS</sequence>
<dbReference type="AlphaFoldDB" id="A0A0L7L454"/>
<dbReference type="Proteomes" id="UP000037510">
    <property type="component" value="Unassembled WGS sequence"/>
</dbReference>
<keyword evidence="3" id="KW-0808">Transferase</keyword>
<comment type="function">
    <text evidence="11">Catalyzes the covalent attachment of ubiquitin to other proteins. Seems to function in the selective degradation of misfolded membrane proteins from the endoplasmic reticulum (ERAD). In cooperation with the GATOR2 complex, catalyzes 'Lys-6'-linked ubiquitination of NPRL2.</text>
</comment>
<dbReference type="CDD" id="cd23799">
    <property type="entry name" value="UBCc_UBE2J"/>
    <property type="match status" value="1"/>
</dbReference>
<protein>
    <recommendedName>
        <fullName evidence="12">Ubiquitin-conjugating enzyme E2 J2</fullName>
        <ecNumber evidence="2">2.3.2.23</ecNumber>
    </recommendedName>
</protein>